<accession>A0A2P1H912</accession>
<geneLocation type="mitochondrion" evidence="2"/>
<organism evidence="2">
    <name type="scientific">Tryonicus mackerrasae</name>
    <dbReference type="NCBI Taxonomy" id="2093453"/>
    <lineage>
        <taxon>Eukaryota</taxon>
        <taxon>Metazoa</taxon>
        <taxon>Ecdysozoa</taxon>
        <taxon>Arthropoda</taxon>
        <taxon>Hexapoda</taxon>
        <taxon>Insecta</taxon>
        <taxon>Pterygota</taxon>
        <taxon>Neoptera</taxon>
        <taxon>Polyneoptera</taxon>
        <taxon>Dictyoptera</taxon>
        <taxon>Blattodea</taxon>
        <taxon>Blattoidea</taxon>
        <taxon>Tryonicidae</taxon>
        <taxon>Tryonicus</taxon>
    </lineage>
</organism>
<sequence length="52" mass="6540">MPQMMPMSWLMLFTFFLMMFMLFNTINYFMFMPQKKDTMTSTNITMNMTWKW</sequence>
<evidence type="ECO:0000313" key="2">
    <source>
        <dbReference type="EMBL" id="AVN68016.1"/>
    </source>
</evidence>
<name>A0A2P1H912_9NEOP</name>
<dbReference type="AlphaFoldDB" id="A0A2P1H912"/>
<dbReference type="EMBL" id="MG882205">
    <property type="protein sequence ID" value="AVN68016.1"/>
    <property type="molecule type" value="Genomic_DNA"/>
</dbReference>
<reference evidence="2" key="1">
    <citation type="journal article" date="2018" name="Mol. Biol. Evol.">
        <title>Transoceanic dispersal and plate tectonics shaped global cockroach distributions: evidence from mitochondrial phylogenomics.</title>
        <authorList>
            <person name="Bourguignon T."/>
            <person name="Qian T."/>
            <person name="Ho S.Y.W."/>
            <person name="Juna F."/>
            <person name="Wang Z."/>
            <person name="Arab D.A."/>
            <person name="Cameron S.L."/>
            <person name="Walker J."/>
            <person name="Rentz D."/>
            <person name="Evans T.A."/>
            <person name="Lo N."/>
        </authorList>
    </citation>
    <scope>NUCLEOTIDE SEQUENCE</scope>
</reference>
<keyword evidence="1" id="KW-0812">Transmembrane</keyword>
<protein>
    <submittedName>
        <fullName evidence="2">ATP synthase F0 subunit 8</fullName>
    </submittedName>
</protein>
<keyword evidence="1" id="KW-0472">Membrane</keyword>
<keyword evidence="1" id="KW-1133">Transmembrane helix</keyword>
<keyword evidence="2" id="KW-0496">Mitochondrion</keyword>
<evidence type="ECO:0000256" key="1">
    <source>
        <dbReference type="SAM" id="Phobius"/>
    </source>
</evidence>
<feature type="transmembrane region" description="Helical" evidence="1">
    <location>
        <begin position="6"/>
        <end position="31"/>
    </location>
</feature>
<proteinExistence type="predicted"/>
<gene>
    <name evidence="2" type="primary">atp8</name>
</gene>